<dbReference type="GO" id="GO:0030674">
    <property type="term" value="F:protein-macromolecule adaptor activity"/>
    <property type="evidence" value="ECO:0007669"/>
    <property type="project" value="InterPro"/>
</dbReference>
<feature type="signal peptide" evidence="12">
    <location>
        <begin position="1"/>
        <end position="15"/>
    </location>
</feature>
<dbReference type="Gene3D" id="2.70.98.30">
    <property type="entry name" value="Golgi alpha-mannosidase II, domain 4"/>
    <property type="match status" value="1"/>
</dbReference>
<dbReference type="EMBL" id="JAWWNJ010000019">
    <property type="protein sequence ID" value="KAK7035829.1"/>
    <property type="molecule type" value="Genomic_DNA"/>
</dbReference>
<feature type="chain" id="PRO_5043463193" description="glucan endo-1,3-beta-D-glucosidase" evidence="12">
    <location>
        <begin position="16"/>
        <end position="825"/>
    </location>
</feature>
<keyword evidence="11" id="KW-0624">Polysaccharide degradation</keyword>
<evidence type="ECO:0000256" key="9">
    <source>
        <dbReference type="ARBA" id="ARBA00023295"/>
    </source>
</evidence>
<keyword evidence="7" id="KW-0009">Actin-binding</keyword>
<dbReference type="GO" id="GO:0051015">
    <property type="term" value="F:actin filament binding"/>
    <property type="evidence" value="ECO:0007669"/>
    <property type="project" value="InterPro"/>
</dbReference>
<keyword evidence="6 16" id="KW-0378">Hydrolase</keyword>
<feature type="domain" description="Glycosyl hydrolase family 81 C-terminal" evidence="15">
    <location>
        <begin position="340"/>
        <end position="663"/>
    </location>
</feature>
<evidence type="ECO:0000313" key="17">
    <source>
        <dbReference type="Proteomes" id="UP001362999"/>
    </source>
</evidence>
<evidence type="ECO:0000256" key="8">
    <source>
        <dbReference type="ARBA" id="ARBA00023277"/>
    </source>
</evidence>
<evidence type="ECO:0000256" key="4">
    <source>
        <dbReference type="ARBA" id="ARBA00012780"/>
    </source>
</evidence>
<evidence type="ECO:0000256" key="2">
    <source>
        <dbReference type="ARBA" id="ARBA00004496"/>
    </source>
</evidence>
<keyword evidence="8" id="KW-0119">Carbohydrate metabolism</keyword>
<dbReference type="Gene3D" id="2.80.10.50">
    <property type="match status" value="1"/>
</dbReference>
<evidence type="ECO:0000259" key="14">
    <source>
        <dbReference type="Pfam" id="PF06268"/>
    </source>
</evidence>
<reference evidence="16 17" key="1">
    <citation type="journal article" date="2024" name="J Genomics">
        <title>Draft genome sequencing and assembly of Favolaschia claudopus CIRM-BRFM 2984 isolated from oak limbs.</title>
        <authorList>
            <person name="Navarro D."/>
            <person name="Drula E."/>
            <person name="Chaduli D."/>
            <person name="Cazenave R."/>
            <person name="Ahrendt S."/>
            <person name="Wang J."/>
            <person name="Lipzen A."/>
            <person name="Daum C."/>
            <person name="Barry K."/>
            <person name="Grigoriev I.V."/>
            <person name="Favel A."/>
            <person name="Rosso M.N."/>
            <person name="Martin F."/>
        </authorList>
    </citation>
    <scope>NUCLEOTIDE SEQUENCE [LARGE SCALE GENOMIC DNA]</scope>
    <source>
        <strain evidence="16 17">CIRM-BRFM 2984</strain>
    </source>
</reference>
<keyword evidence="17" id="KW-1185">Reference proteome</keyword>
<evidence type="ECO:0000259" key="15">
    <source>
        <dbReference type="Pfam" id="PF17652"/>
    </source>
</evidence>
<dbReference type="PANTHER" id="PTHR31983">
    <property type="entry name" value="ENDO-1,3(4)-BETA-GLUCANASE 1"/>
    <property type="match status" value="1"/>
</dbReference>
<dbReference type="InterPro" id="IPR008999">
    <property type="entry name" value="Actin-crosslinking"/>
</dbReference>
<gene>
    <name evidence="16" type="ORF">R3P38DRAFT_607245</name>
</gene>
<protein>
    <recommendedName>
        <fullName evidence="4">glucan endo-1,3-beta-D-glucosidase</fullName>
        <ecNumber evidence="4">3.2.1.39</ecNumber>
    </recommendedName>
</protein>
<evidence type="ECO:0000256" key="1">
    <source>
        <dbReference type="ARBA" id="ARBA00000382"/>
    </source>
</evidence>
<dbReference type="EC" id="3.2.1.39" evidence="4"/>
<proteinExistence type="inferred from homology"/>
<evidence type="ECO:0000256" key="11">
    <source>
        <dbReference type="ARBA" id="ARBA00023326"/>
    </source>
</evidence>
<comment type="similarity">
    <text evidence="3">Belongs to the glycosyl hydrolase 81 family.</text>
</comment>
<evidence type="ECO:0000256" key="12">
    <source>
        <dbReference type="SAM" id="SignalP"/>
    </source>
</evidence>
<evidence type="ECO:0000313" key="16">
    <source>
        <dbReference type="EMBL" id="KAK7035829.1"/>
    </source>
</evidence>
<dbReference type="GO" id="GO:0071555">
    <property type="term" value="P:cell wall organization"/>
    <property type="evidence" value="ECO:0007669"/>
    <property type="project" value="UniProtKB-KW"/>
</dbReference>
<dbReference type="GO" id="GO:0052861">
    <property type="term" value="F:endo-1,3(4)-beta-glucanase activity"/>
    <property type="evidence" value="ECO:0007669"/>
    <property type="project" value="InterPro"/>
</dbReference>
<evidence type="ECO:0000256" key="6">
    <source>
        <dbReference type="ARBA" id="ARBA00022801"/>
    </source>
</evidence>
<evidence type="ECO:0000256" key="3">
    <source>
        <dbReference type="ARBA" id="ARBA00010730"/>
    </source>
</evidence>
<name>A0AAW0C933_9AGAR</name>
<feature type="domain" description="Fascin-like" evidence="14">
    <location>
        <begin position="714"/>
        <end position="822"/>
    </location>
</feature>
<dbReference type="PANTHER" id="PTHR31983:SF0">
    <property type="entry name" value="GLUCAN ENDO-1,3-BETA-D-GLUCOSIDASE 2"/>
    <property type="match status" value="1"/>
</dbReference>
<dbReference type="GO" id="GO:0042973">
    <property type="term" value="F:glucan endo-1,3-beta-D-glucosidase activity"/>
    <property type="evidence" value="ECO:0007669"/>
    <property type="project" value="UniProtKB-EC"/>
</dbReference>
<sequence>MSLFFCLQLVSLVAAAIGPIDTSAPALPRGNVVNGAPPGPFFQDFRPPFPTTGWWVGYAASPSQNSIVAGPFPYMSCALDTGFQFGISNSRQFDGTSIKQPSQMDWEASYVENPKTHTSHKATAWDTQSVTIKYFGTNDAGFTTYAVPGSPYITLNYKAATILLNTQNGNIVSINGNNVGSSSVTVSGTKFTVANAAGTYVIYSLGGSITLTATSSSLRGSAAFTGVIRLARVTSESTSQAILDQYSGNYPTSVALDYSFQGDTGSMSFTWNVVGNAANLLHLSWPHHRKRLVNPNYVSGLSYLTAKGTMKPVLGNVWRLSYPLPSISWSPPRDPQASCRTQIIQALEYEVAHLEVSVPGDFYYWGKGFQAVSRLALIAEHMGRQDLIPAIINNLKQSFAYWTASSSAMYAAYDTAWGGVVSGPGATDPNVDFGNGYYNDHHFHYGYMLHGAAVIAKYDSSWWNTNKHFITTFARDIGNPSTADPYFTVARCKDWFAGHSWASGIANGGGTRDQESSGEAMNGYYGLILFANILGNADFTNWARLLWATELDGSQVYWHLYPNVNDPDTPYPEQGLRNLVTIGNVEDYQAGAWLFWGAERSEIAAIQILPITPINEALYDVPWMTNVWSYVANEMADPTIGDDWKNIIQMAYGEVSPATAFQRSTNITAWGYTTSQAFSTYHLATRKNSGGGTICTANAANPAGSFTIRAPNGQFVTSTAAAVNLVASATTGTVFTLAYMPGGGSILNTANNQFVTADQNGAAPLAAARATAQAWESFKIIQQSDGTYVILAAVNSKYITLDSNGGLVNSASSVSAATKFTLVAH</sequence>
<dbReference type="SUPFAM" id="SSF50405">
    <property type="entry name" value="Actin-crosslinking proteins"/>
    <property type="match status" value="1"/>
</dbReference>
<keyword evidence="12" id="KW-0732">Signal</keyword>
<dbReference type="InterPro" id="IPR005200">
    <property type="entry name" value="Endo-beta-glucanase"/>
</dbReference>
<evidence type="ECO:0000256" key="5">
    <source>
        <dbReference type="ARBA" id="ARBA00022490"/>
    </source>
</evidence>
<keyword evidence="9" id="KW-0326">Glycosidase</keyword>
<evidence type="ECO:0000256" key="10">
    <source>
        <dbReference type="ARBA" id="ARBA00023316"/>
    </source>
</evidence>
<accession>A0AAW0C933</accession>
<dbReference type="InterPro" id="IPR040720">
    <property type="entry name" value="GH81_C"/>
</dbReference>
<dbReference type="AlphaFoldDB" id="A0AAW0C933"/>
<feature type="domain" description="Glycosyl hydrolase family 81 N-terminal" evidence="13">
    <location>
        <begin position="115"/>
        <end position="331"/>
    </location>
</feature>
<dbReference type="Pfam" id="PF03639">
    <property type="entry name" value="Glyco_hydro_81"/>
    <property type="match status" value="1"/>
</dbReference>
<keyword evidence="5" id="KW-0963">Cytoplasm</keyword>
<dbReference type="PROSITE" id="PS52008">
    <property type="entry name" value="GH81"/>
    <property type="match status" value="1"/>
</dbReference>
<dbReference type="GO" id="GO:0005737">
    <property type="term" value="C:cytoplasm"/>
    <property type="evidence" value="ECO:0007669"/>
    <property type="project" value="UniProtKB-SubCell"/>
</dbReference>
<keyword evidence="10" id="KW-0961">Cell wall biogenesis/degradation</keyword>
<dbReference type="InterPro" id="IPR022768">
    <property type="entry name" value="Fascin-like_dom"/>
</dbReference>
<dbReference type="CDD" id="cd00257">
    <property type="entry name" value="beta-trefoil_FSCN-like"/>
    <property type="match status" value="1"/>
</dbReference>
<comment type="catalytic activity">
    <reaction evidence="1">
        <text>Hydrolysis of (1-&gt;3)-beta-D-glucosidic linkages in (1-&gt;3)-beta-D-glucans.</text>
        <dbReference type="EC" id="3.2.1.39"/>
    </reaction>
</comment>
<comment type="caution">
    <text evidence="16">The sequence shown here is derived from an EMBL/GenBank/DDBJ whole genome shotgun (WGS) entry which is preliminary data.</text>
</comment>
<dbReference type="Proteomes" id="UP001362999">
    <property type="component" value="Unassembled WGS sequence"/>
</dbReference>
<dbReference type="Pfam" id="PF17652">
    <property type="entry name" value="Glyco_hydro81C"/>
    <property type="match status" value="1"/>
</dbReference>
<organism evidence="16 17">
    <name type="scientific">Favolaschia claudopus</name>
    <dbReference type="NCBI Taxonomy" id="2862362"/>
    <lineage>
        <taxon>Eukaryota</taxon>
        <taxon>Fungi</taxon>
        <taxon>Dikarya</taxon>
        <taxon>Basidiomycota</taxon>
        <taxon>Agaricomycotina</taxon>
        <taxon>Agaricomycetes</taxon>
        <taxon>Agaricomycetidae</taxon>
        <taxon>Agaricales</taxon>
        <taxon>Marasmiineae</taxon>
        <taxon>Mycenaceae</taxon>
        <taxon>Favolaschia</taxon>
    </lineage>
</organism>
<evidence type="ECO:0000256" key="7">
    <source>
        <dbReference type="ARBA" id="ARBA00023203"/>
    </source>
</evidence>
<dbReference type="Pfam" id="PF06268">
    <property type="entry name" value="Fascin"/>
    <property type="match status" value="1"/>
</dbReference>
<dbReference type="GO" id="GO:0000272">
    <property type="term" value="P:polysaccharide catabolic process"/>
    <property type="evidence" value="ECO:0007669"/>
    <property type="project" value="UniProtKB-KW"/>
</dbReference>
<dbReference type="InterPro" id="IPR040451">
    <property type="entry name" value="GH81_N"/>
</dbReference>
<evidence type="ECO:0000259" key="13">
    <source>
        <dbReference type="Pfam" id="PF03639"/>
    </source>
</evidence>
<comment type="subcellular location">
    <subcellularLocation>
        <location evidence="2">Cytoplasm</location>
    </subcellularLocation>
</comment>